<sequence length="178" mass="21381">MITRNKYRILTWLVVILLATNISMGVSFIYHKQQDKKLLEQVNIEENEIEVPAQQRTRFFREQLDLQPAQVEVFRELNRDFNRSAWQITNQLAGLRIEMIEELGREISDSQKLNAITEEIGILHTELKKETIRYYREMEEECNPGQRQKLNEIFMSMLRQEEDVKLPQRGRRNRFGNR</sequence>
<protein>
    <submittedName>
        <fullName evidence="1">Heavy-metal resistance</fullName>
    </submittedName>
</protein>
<dbReference type="Proteomes" id="UP000184050">
    <property type="component" value="Unassembled WGS sequence"/>
</dbReference>
<name>A0A1M6P0P8_9BACT</name>
<gene>
    <name evidence="1" type="ORF">SAMN05444280_1504</name>
</gene>
<organism evidence="1 2">
    <name type="scientific">Tangfeifania diversioriginum</name>
    <dbReference type="NCBI Taxonomy" id="1168035"/>
    <lineage>
        <taxon>Bacteria</taxon>
        <taxon>Pseudomonadati</taxon>
        <taxon>Bacteroidota</taxon>
        <taxon>Bacteroidia</taxon>
        <taxon>Marinilabiliales</taxon>
        <taxon>Prolixibacteraceae</taxon>
        <taxon>Tangfeifania</taxon>
    </lineage>
</organism>
<dbReference type="STRING" id="1168035.SAMN05444280_1504"/>
<proteinExistence type="predicted"/>
<dbReference type="RefSeq" id="WP_073173815.1">
    <property type="nucleotide sequence ID" value="NZ_FQZE01000050.1"/>
</dbReference>
<evidence type="ECO:0000313" key="1">
    <source>
        <dbReference type="EMBL" id="SHK01484.1"/>
    </source>
</evidence>
<keyword evidence="2" id="KW-1185">Reference proteome</keyword>
<dbReference type="OrthoDB" id="792900at2"/>
<dbReference type="Gene3D" id="1.20.120.1490">
    <property type="match status" value="1"/>
</dbReference>
<evidence type="ECO:0000313" key="2">
    <source>
        <dbReference type="Proteomes" id="UP000184050"/>
    </source>
</evidence>
<dbReference type="EMBL" id="FQZE01000050">
    <property type="protein sequence ID" value="SHK01484.1"/>
    <property type="molecule type" value="Genomic_DNA"/>
</dbReference>
<reference evidence="1 2" key="1">
    <citation type="submission" date="2016-11" db="EMBL/GenBank/DDBJ databases">
        <authorList>
            <person name="Jaros S."/>
            <person name="Januszkiewicz K."/>
            <person name="Wedrychowicz H."/>
        </authorList>
    </citation>
    <scope>NUCLEOTIDE SEQUENCE [LARGE SCALE GENOMIC DNA]</scope>
    <source>
        <strain evidence="1 2">DSM 27063</strain>
    </source>
</reference>
<accession>A0A1M6P0P8</accession>
<dbReference type="AlphaFoldDB" id="A0A1M6P0P8"/>